<keyword evidence="1 4" id="KW-0378">Hydrolase</keyword>
<evidence type="ECO:0000313" key="5">
    <source>
        <dbReference type="Proteomes" id="UP000219329"/>
    </source>
</evidence>
<proteinExistence type="predicted"/>
<organism evidence="4 5">
    <name type="scientific">OM182 bacterium MED-G28</name>
    <dbReference type="NCBI Taxonomy" id="1986256"/>
    <lineage>
        <taxon>Bacteria</taxon>
        <taxon>Pseudomonadati</taxon>
        <taxon>Pseudomonadota</taxon>
        <taxon>Gammaproteobacteria</taxon>
        <taxon>OMG group</taxon>
        <taxon>OM182 clade</taxon>
    </lineage>
</organism>
<feature type="chain" id="PRO_5012224491" evidence="2">
    <location>
        <begin position="26"/>
        <end position="308"/>
    </location>
</feature>
<evidence type="ECO:0000259" key="3">
    <source>
        <dbReference type="Pfam" id="PF00561"/>
    </source>
</evidence>
<dbReference type="InterPro" id="IPR029058">
    <property type="entry name" value="AB_hydrolase_fold"/>
</dbReference>
<dbReference type="InterPro" id="IPR000639">
    <property type="entry name" value="Epox_hydrolase-like"/>
</dbReference>
<dbReference type="GO" id="GO:0016787">
    <property type="term" value="F:hydrolase activity"/>
    <property type="evidence" value="ECO:0007669"/>
    <property type="project" value="UniProtKB-KW"/>
</dbReference>
<protein>
    <submittedName>
        <fullName evidence="4">Alpha/beta hydrolase</fullName>
    </submittedName>
</protein>
<reference evidence="4 5" key="1">
    <citation type="submission" date="2017-08" db="EMBL/GenBank/DDBJ databases">
        <title>Fine stratification of microbial communities through a metagenomic profile of the photic zone.</title>
        <authorList>
            <person name="Haro-Moreno J.M."/>
            <person name="Lopez-Perez M."/>
            <person name="De La Torre J."/>
            <person name="Picazo A."/>
            <person name="Camacho A."/>
            <person name="Rodriguez-Valera F."/>
        </authorList>
    </citation>
    <scope>NUCLEOTIDE SEQUENCE [LARGE SCALE GENOMIC DNA]</scope>
    <source>
        <strain evidence="4">MED-G28</strain>
    </source>
</reference>
<feature type="signal peptide" evidence="2">
    <location>
        <begin position="1"/>
        <end position="25"/>
    </location>
</feature>
<dbReference type="EMBL" id="NTJZ01000002">
    <property type="protein sequence ID" value="PDH35085.1"/>
    <property type="molecule type" value="Genomic_DNA"/>
</dbReference>
<evidence type="ECO:0000256" key="2">
    <source>
        <dbReference type="SAM" id="SignalP"/>
    </source>
</evidence>
<evidence type="ECO:0000313" key="4">
    <source>
        <dbReference type="EMBL" id="PDH35085.1"/>
    </source>
</evidence>
<dbReference type="Gene3D" id="3.40.50.1820">
    <property type="entry name" value="alpha/beta hydrolase"/>
    <property type="match status" value="1"/>
</dbReference>
<feature type="domain" description="AB hydrolase-1" evidence="3">
    <location>
        <begin position="54"/>
        <end position="293"/>
    </location>
</feature>
<dbReference type="PRINTS" id="PR00111">
    <property type="entry name" value="ABHYDROLASE"/>
</dbReference>
<dbReference type="AlphaFoldDB" id="A0A2A5WEW8"/>
<sequence length="308" mass="34560">MLKRLNYIVSCCGLFAVTCANLHVAAQDVAELVDHRYADNEGVEIHYAVMGDGPLMVMIHGFPDYWYTWRYQMKTLADDYTLAALDTRGYNLSDQPSGVESYDLQVLINDVASVIRAEGKESAIIVGHDWGGGIAWTFAAHKPEMTEQLIIMNLPHPRGLVRELALFGQQHENSQYARNFQLPNSHQSIAADGLATALARGDEDIRASYLEAFSRSSADAMMNYYRANYPRDPYDSGTFAELPEVQAPVLQFHGLLDTALLPGALNDTWEYLAADWTLMTIPGASHWPHHERPDMVSNMMRAWLGLHR</sequence>
<name>A0A2A5WEW8_9GAMM</name>
<dbReference type="Pfam" id="PF00561">
    <property type="entry name" value="Abhydrolase_1"/>
    <property type="match status" value="1"/>
</dbReference>
<dbReference type="Proteomes" id="UP000219329">
    <property type="component" value="Unassembled WGS sequence"/>
</dbReference>
<accession>A0A2A5WEW8</accession>
<keyword evidence="2" id="KW-0732">Signal</keyword>
<comment type="caution">
    <text evidence="4">The sequence shown here is derived from an EMBL/GenBank/DDBJ whole genome shotgun (WGS) entry which is preliminary data.</text>
</comment>
<dbReference type="SUPFAM" id="SSF53474">
    <property type="entry name" value="alpha/beta-Hydrolases"/>
    <property type="match status" value="1"/>
</dbReference>
<dbReference type="PANTHER" id="PTHR43329">
    <property type="entry name" value="EPOXIDE HYDROLASE"/>
    <property type="match status" value="1"/>
</dbReference>
<dbReference type="PRINTS" id="PR00412">
    <property type="entry name" value="EPOXHYDRLASE"/>
</dbReference>
<dbReference type="InterPro" id="IPR000073">
    <property type="entry name" value="AB_hydrolase_1"/>
</dbReference>
<evidence type="ECO:0000256" key="1">
    <source>
        <dbReference type="ARBA" id="ARBA00022801"/>
    </source>
</evidence>
<gene>
    <name evidence="4" type="ORF">CNF02_03390</name>
</gene>